<feature type="transmembrane region" description="Helical" evidence="2">
    <location>
        <begin position="440"/>
        <end position="469"/>
    </location>
</feature>
<keyword evidence="2" id="KW-0812">Transmembrane</keyword>
<name>A0ABP6SSR3_9ACTN</name>
<evidence type="ECO:0000256" key="1">
    <source>
        <dbReference type="SAM" id="MobiDB-lite"/>
    </source>
</evidence>
<sequence length="485" mass="52017">MTATPSPATSPGGQPTAGQPTAADQSLAPEPHHDGDTRPPGAVPDDDELVRLRAEVAALRERLAAPPRQRTGITTARRFVAATLVVIAAFALVTSVVGLWAARTTLETDRWVATVAPLPQDPKVSAAVAEYATTELFRVLDVDQRLREVLPPQAGFVVGPLTGQMREQVRRTVDTVLTSDRFQAIWVGLNQELHQRLLAVIEGESDLITARDDRIQINLLPLINQVLRELSAELPTLFGKQISLPDLSSGEIPANLRARVESALGVALPANFAQFTVYDAGQLQAAQEAVATAKRDLAIFVGATIVLLLAAFAISPLRRRTAVQLGIWLVIAAVAITAILRAIRRQVLAEVPDGVYRDGVDAALTTVLSSLRERGTQLIWIGIALALIAYLVGPGVLPVWLRRQVRRGAAGGVRWTRTGAGALATRGPGFVVRYLDPLRIVGLVVAGILALVFSSWTALLIILVVLVAYEVTVTLIGRGQQERLA</sequence>
<protein>
    <recommendedName>
        <fullName evidence="5">Integral membrane protein</fullName>
    </recommendedName>
</protein>
<feature type="transmembrane region" description="Helical" evidence="2">
    <location>
        <begin position="297"/>
        <end position="315"/>
    </location>
</feature>
<reference evidence="4" key="1">
    <citation type="journal article" date="2019" name="Int. J. Syst. Evol. Microbiol.">
        <title>The Global Catalogue of Microorganisms (GCM) 10K type strain sequencing project: providing services to taxonomists for standard genome sequencing and annotation.</title>
        <authorList>
            <consortium name="The Broad Institute Genomics Platform"/>
            <consortium name="The Broad Institute Genome Sequencing Center for Infectious Disease"/>
            <person name="Wu L."/>
            <person name="Ma J."/>
        </authorList>
    </citation>
    <scope>NUCLEOTIDE SEQUENCE [LARGE SCALE GENOMIC DNA]</scope>
    <source>
        <strain evidence="4">JCM 9458</strain>
    </source>
</reference>
<keyword evidence="2" id="KW-0472">Membrane</keyword>
<evidence type="ECO:0008006" key="5">
    <source>
        <dbReference type="Google" id="ProtNLM"/>
    </source>
</evidence>
<evidence type="ECO:0000256" key="2">
    <source>
        <dbReference type="SAM" id="Phobius"/>
    </source>
</evidence>
<dbReference type="Proteomes" id="UP001501676">
    <property type="component" value="Unassembled WGS sequence"/>
</dbReference>
<keyword evidence="2" id="KW-1133">Transmembrane helix</keyword>
<evidence type="ECO:0000313" key="3">
    <source>
        <dbReference type="EMBL" id="GAA3383621.1"/>
    </source>
</evidence>
<gene>
    <name evidence="3" type="ORF">GCM10020369_10190</name>
</gene>
<keyword evidence="4" id="KW-1185">Reference proteome</keyword>
<feature type="region of interest" description="Disordered" evidence="1">
    <location>
        <begin position="1"/>
        <end position="47"/>
    </location>
</feature>
<dbReference type="EMBL" id="BAAAYN010000006">
    <property type="protein sequence ID" value="GAA3383621.1"/>
    <property type="molecule type" value="Genomic_DNA"/>
</dbReference>
<comment type="caution">
    <text evidence="3">The sequence shown here is derived from an EMBL/GenBank/DDBJ whole genome shotgun (WGS) entry which is preliminary data.</text>
</comment>
<feature type="transmembrane region" description="Helical" evidence="2">
    <location>
        <begin position="378"/>
        <end position="401"/>
    </location>
</feature>
<organism evidence="3 4">
    <name type="scientific">Cryptosporangium minutisporangium</name>
    <dbReference type="NCBI Taxonomy" id="113569"/>
    <lineage>
        <taxon>Bacteria</taxon>
        <taxon>Bacillati</taxon>
        <taxon>Actinomycetota</taxon>
        <taxon>Actinomycetes</taxon>
        <taxon>Cryptosporangiales</taxon>
        <taxon>Cryptosporangiaceae</taxon>
        <taxon>Cryptosporangium</taxon>
    </lineage>
</organism>
<dbReference type="RefSeq" id="WP_345726782.1">
    <property type="nucleotide sequence ID" value="NZ_BAAAYN010000006.1"/>
</dbReference>
<evidence type="ECO:0000313" key="4">
    <source>
        <dbReference type="Proteomes" id="UP001501676"/>
    </source>
</evidence>
<feature type="transmembrane region" description="Helical" evidence="2">
    <location>
        <begin position="79"/>
        <end position="102"/>
    </location>
</feature>
<feature type="compositionally biased region" description="Polar residues" evidence="1">
    <location>
        <begin position="1"/>
        <end position="24"/>
    </location>
</feature>
<feature type="transmembrane region" description="Helical" evidence="2">
    <location>
        <begin position="322"/>
        <end position="343"/>
    </location>
</feature>
<proteinExistence type="predicted"/>
<accession>A0ABP6SSR3</accession>